<accession>A0AAD8NQT9</accession>
<evidence type="ECO:0000313" key="2">
    <source>
        <dbReference type="EMBL" id="KAK1418039.1"/>
    </source>
</evidence>
<comment type="caution">
    <text evidence="2">The sequence shown here is derived from an EMBL/GenBank/DDBJ whole genome shotgun (WGS) entry which is preliminary data.</text>
</comment>
<protein>
    <submittedName>
        <fullName evidence="2">Uncharacterized protein</fullName>
    </submittedName>
</protein>
<proteinExistence type="predicted"/>
<evidence type="ECO:0000256" key="1">
    <source>
        <dbReference type="SAM" id="MobiDB-lite"/>
    </source>
</evidence>
<feature type="region of interest" description="Disordered" evidence="1">
    <location>
        <begin position="1"/>
        <end position="43"/>
    </location>
</feature>
<keyword evidence="3" id="KW-1185">Reference proteome</keyword>
<feature type="compositionally biased region" description="Basic and acidic residues" evidence="1">
    <location>
        <begin position="14"/>
        <end position="36"/>
    </location>
</feature>
<dbReference type="EMBL" id="JAUHHV010000007">
    <property type="protein sequence ID" value="KAK1418039.1"/>
    <property type="molecule type" value="Genomic_DNA"/>
</dbReference>
<sequence>MQSHLHIQGLVKTILERRDRKDSKRKEKIPKKERNEINASSSSLHFISPKTLTSSLLHNCKQTNKH</sequence>
<dbReference type="Proteomes" id="UP001229421">
    <property type="component" value="Unassembled WGS sequence"/>
</dbReference>
<dbReference type="AlphaFoldDB" id="A0AAD8NQT9"/>
<evidence type="ECO:0000313" key="3">
    <source>
        <dbReference type="Proteomes" id="UP001229421"/>
    </source>
</evidence>
<organism evidence="2 3">
    <name type="scientific">Tagetes erecta</name>
    <name type="common">African marigold</name>
    <dbReference type="NCBI Taxonomy" id="13708"/>
    <lineage>
        <taxon>Eukaryota</taxon>
        <taxon>Viridiplantae</taxon>
        <taxon>Streptophyta</taxon>
        <taxon>Embryophyta</taxon>
        <taxon>Tracheophyta</taxon>
        <taxon>Spermatophyta</taxon>
        <taxon>Magnoliopsida</taxon>
        <taxon>eudicotyledons</taxon>
        <taxon>Gunneridae</taxon>
        <taxon>Pentapetalae</taxon>
        <taxon>asterids</taxon>
        <taxon>campanulids</taxon>
        <taxon>Asterales</taxon>
        <taxon>Asteraceae</taxon>
        <taxon>Asteroideae</taxon>
        <taxon>Heliantheae alliance</taxon>
        <taxon>Tageteae</taxon>
        <taxon>Tagetes</taxon>
    </lineage>
</organism>
<reference evidence="2" key="1">
    <citation type="journal article" date="2023" name="bioRxiv">
        <title>Improved chromosome-level genome assembly for marigold (Tagetes erecta).</title>
        <authorList>
            <person name="Jiang F."/>
            <person name="Yuan L."/>
            <person name="Wang S."/>
            <person name="Wang H."/>
            <person name="Xu D."/>
            <person name="Wang A."/>
            <person name="Fan W."/>
        </authorList>
    </citation>
    <scope>NUCLEOTIDE SEQUENCE</scope>
    <source>
        <strain evidence="2">WSJ</strain>
        <tissue evidence="2">Leaf</tissue>
    </source>
</reference>
<name>A0AAD8NQT9_TARER</name>
<gene>
    <name evidence="2" type="ORF">QVD17_27176</name>
</gene>